<dbReference type="InterPro" id="IPR036465">
    <property type="entry name" value="vWFA_dom_sf"/>
</dbReference>
<dbReference type="RefSeq" id="WP_134755010.1">
    <property type="nucleotide sequence ID" value="NZ_MYFO02000015.1"/>
</dbReference>
<keyword evidence="5" id="KW-0694">RNA-binding</keyword>
<comment type="similarity">
    <text evidence="2">Belongs to the Ro 60 kDa family.</text>
</comment>
<dbReference type="AlphaFoldDB" id="A0A4Y8PWG9"/>
<evidence type="ECO:0000256" key="6">
    <source>
        <dbReference type="ARBA" id="ARBA00023274"/>
    </source>
</evidence>
<keyword evidence="4" id="KW-0479">Metal-binding</keyword>
<gene>
    <name evidence="8" type="ORF">B5M42_17190</name>
</gene>
<dbReference type="Pfam" id="PF05731">
    <property type="entry name" value="TROVE"/>
    <property type="match status" value="1"/>
</dbReference>
<evidence type="ECO:0000256" key="2">
    <source>
        <dbReference type="ARBA" id="ARBA00007814"/>
    </source>
</evidence>
<dbReference type="InterPro" id="IPR040322">
    <property type="entry name" value="TROVE2"/>
</dbReference>
<dbReference type="GO" id="GO:1990904">
    <property type="term" value="C:ribonucleoprotein complex"/>
    <property type="evidence" value="ECO:0007669"/>
    <property type="project" value="UniProtKB-KW"/>
</dbReference>
<dbReference type="PROSITE" id="PS50988">
    <property type="entry name" value="TROVE"/>
    <property type="match status" value="1"/>
</dbReference>
<sequence>MSFARKLFANLKNAVRNREGFPAFERSAEEQYIQMLLTNSLGSTFYADRQQLLAEAAELHADMALRNPQWMAQAIVFARREGFMRLQPIYGLAVLSAHRPDLFARIFDQVVLIPPDLADFLTVLEGLGRGQGGRAVKRQVARFLNGLTEYWAVKYNGRGRGYSLGDAIATAHPKPADLRQQALFRYLRGLEANLALLPQVEALERLKRAAGEAEQLACIERGQLPFETVTGALKPTPAVWEALLRQMPAFALLRHLNALTRAGVFDKRENVAYAVARLTDRDALRKARILPFRFAAAYREIEHPQLREALRQAVDLTFDNLPELGGRTAIFLDVSGSMEGGYLQTGSIFALALYKQTSGNTIFWLFDTEVTDVRPSREASILGQAERIRAGGGTDAGAPLRKLQRERKVVDRIVMITDEQQNSGSAFYQELKAYRSSVNPEVQAFIVDMAPYRQALVPQEDRRTFYIYGWSDTVLAYMAQAAQGFDSLLERVATIDVEEAQPSAAVSAQER</sequence>
<dbReference type="EMBL" id="MYFO01000025">
    <property type="protein sequence ID" value="TFE85489.1"/>
    <property type="molecule type" value="Genomic_DNA"/>
</dbReference>
<evidence type="ECO:0000256" key="1">
    <source>
        <dbReference type="ARBA" id="ARBA00004496"/>
    </source>
</evidence>
<dbReference type="SUPFAM" id="SSF140864">
    <property type="entry name" value="TROVE domain-like"/>
    <property type="match status" value="1"/>
</dbReference>
<comment type="caution">
    <text evidence="8">The sequence shown here is derived from an EMBL/GenBank/DDBJ whole genome shotgun (WGS) entry which is preliminary data.</text>
</comment>
<evidence type="ECO:0000313" key="9">
    <source>
        <dbReference type="Proteomes" id="UP000298246"/>
    </source>
</evidence>
<keyword evidence="9" id="KW-1185">Reference proteome</keyword>
<reference evidence="8 9" key="1">
    <citation type="submission" date="2017-03" db="EMBL/GenBank/DDBJ databases">
        <title>Isolation of Levoglucosan Utilizing Bacteria.</title>
        <authorList>
            <person name="Arya A.S."/>
        </authorList>
    </citation>
    <scope>NUCLEOTIDE SEQUENCE [LARGE SCALE GENOMIC DNA]</scope>
    <source>
        <strain evidence="8 9">MEC069</strain>
    </source>
</reference>
<accession>A0A4Y8PWG9</accession>
<evidence type="ECO:0000256" key="3">
    <source>
        <dbReference type="ARBA" id="ARBA00022490"/>
    </source>
</evidence>
<dbReference type="GO" id="GO:0003723">
    <property type="term" value="F:RNA binding"/>
    <property type="evidence" value="ECO:0007669"/>
    <property type="project" value="UniProtKB-KW"/>
</dbReference>
<dbReference type="InterPro" id="IPR008858">
    <property type="entry name" value="TROVE_dom"/>
</dbReference>
<evidence type="ECO:0000313" key="8">
    <source>
        <dbReference type="EMBL" id="TFE85489.1"/>
    </source>
</evidence>
<keyword evidence="3" id="KW-0963">Cytoplasm</keyword>
<dbReference type="OrthoDB" id="208855at2"/>
<dbReference type="PANTHER" id="PTHR14202:SF0">
    <property type="entry name" value="RNA-BINDING PROTEIN RO60"/>
    <property type="match status" value="1"/>
</dbReference>
<keyword evidence="6" id="KW-0687">Ribonucleoprotein</keyword>
<dbReference type="Pfam" id="PF25045">
    <property type="entry name" value="vWA_Ro60"/>
    <property type="match status" value="1"/>
</dbReference>
<dbReference type="Gene3D" id="3.40.50.410">
    <property type="entry name" value="von Willebrand factor, type A domain"/>
    <property type="match status" value="1"/>
</dbReference>
<dbReference type="InterPro" id="IPR037214">
    <property type="entry name" value="TROVE_dom_sf"/>
</dbReference>
<comment type="subcellular location">
    <subcellularLocation>
        <location evidence="1">Cytoplasm</location>
    </subcellularLocation>
</comment>
<protein>
    <submittedName>
        <fullName evidence="8">RNA-binding protein</fullName>
    </submittedName>
</protein>
<dbReference type="GO" id="GO:0046872">
    <property type="term" value="F:metal ion binding"/>
    <property type="evidence" value="ECO:0007669"/>
    <property type="project" value="UniProtKB-KW"/>
</dbReference>
<feature type="domain" description="TROVE" evidence="7">
    <location>
        <begin position="15"/>
        <end position="326"/>
    </location>
</feature>
<dbReference type="GO" id="GO:0005737">
    <property type="term" value="C:cytoplasm"/>
    <property type="evidence" value="ECO:0007669"/>
    <property type="project" value="UniProtKB-SubCell"/>
</dbReference>
<proteinExistence type="inferred from homology"/>
<name>A0A4Y8PWG9_9BACL</name>
<dbReference type="InterPro" id="IPR056800">
    <property type="entry name" value="vWA_Ro60"/>
</dbReference>
<dbReference type="PANTHER" id="PTHR14202">
    <property type="entry name" value="60 KDA RIBONUCLEOPROTEIN SSA/RO"/>
    <property type="match status" value="1"/>
</dbReference>
<evidence type="ECO:0000256" key="5">
    <source>
        <dbReference type="ARBA" id="ARBA00022884"/>
    </source>
</evidence>
<dbReference type="Proteomes" id="UP000298246">
    <property type="component" value="Unassembled WGS sequence"/>
</dbReference>
<evidence type="ECO:0000256" key="4">
    <source>
        <dbReference type="ARBA" id="ARBA00022723"/>
    </source>
</evidence>
<dbReference type="SUPFAM" id="SSF53300">
    <property type="entry name" value="vWA-like"/>
    <property type="match status" value="1"/>
</dbReference>
<evidence type="ECO:0000259" key="7">
    <source>
        <dbReference type="PROSITE" id="PS50988"/>
    </source>
</evidence>
<organism evidence="8 9">
    <name type="scientific">Paenibacillus athensensis</name>
    <dbReference type="NCBI Taxonomy" id="1967502"/>
    <lineage>
        <taxon>Bacteria</taxon>
        <taxon>Bacillati</taxon>
        <taxon>Bacillota</taxon>
        <taxon>Bacilli</taxon>
        <taxon>Bacillales</taxon>
        <taxon>Paenibacillaceae</taxon>
        <taxon>Paenibacillus</taxon>
    </lineage>
</organism>